<dbReference type="CDD" id="cd00090">
    <property type="entry name" value="HTH_ARSR"/>
    <property type="match status" value="1"/>
</dbReference>
<dbReference type="Gene3D" id="1.10.10.10">
    <property type="entry name" value="Winged helix-like DNA-binding domain superfamily/Winged helix DNA-binding domain"/>
    <property type="match status" value="1"/>
</dbReference>
<feature type="domain" description="HTH arsR-type" evidence="2">
    <location>
        <begin position="1"/>
        <end position="95"/>
    </location>
</feature>
<accession>A0A917H6R6</accession>
<dbReference type="AlphaFoldDB" id="A0A917H6R6"/>
<evidence type="ECO:0000313" key="3">
    <source>
        <dbReference type="EMBL" id="GGG69298.1"/>
    </source>
</evidence>
<dbReference type="InterPro" id="IPR011991">
    <property type="entry name" value="ArsR-like_HTH"/>
</dbReference>
<dbReference type="PANTHER" id="PTHR38600">
    <property type="entry name" value="TRANSCRIPTIONAL REGULATORY PROTEIN"/>
    <property type="match status" value="1"/>
</dbReference>
<evidence type="ECO:0000256" key="1">
    <source>
        <dbReference type="ARBA" id="ARBA00023125"/>
    </source>
</evidence>
<dbReference type="PROSITE" id="PS50987">
    <property type="entry name" value="HTH_ARSR_2"/>
    <property type="match status" value="1"/>
</dbReference>
<reference evidence="3 4" key="1">
    <citation type="journal article" date="2014" name="Int. J. Syst. Evol. Microbiol.">
        <title>Complete genome sequence of Corynebacterium casei LMG S-19264T (=DSM 44701T), isolated from a smear-ripened cheese.</title>
        <authorList>
            <consortium name="US DOE Joint Genome Institute (JGI-PGF)"/>
            <person name="Walter F."/>
            <person name="Albersmeier A."/>
            <person name="Kalinowski J."/>
            <person name="Ruckert C."/>
        </authorList>
    </citation>
    <scope>NUCLEOTIDE SEQUENCE [LARGE SCALE GENOMIC DNA]</scope>
    <source>
        <strain evidence="3 4">CGMCC 1.15286</strain>
    </source>
</reference>
<dbReference type="PANTHER" id="PTHR38600:SF2">
    <property type="entry name" value="SLL0088 PROTEIN"/>
    <property type="match status" value="1"/>
</dbReference>
<dbReference type="NCBIfam" id="NF033788">
    <property type="entry name" value="HTH_metalloreg"/>
    <property type="match status" value="1"/>
</dbReference>
<keyword evidence="4" id="KW-1185">Reference proteome</keyword>
<keyword evidence="1" id="KW-0238">DNA-binding</keyword>
<dbReference type="Pfam" id="PF01022">
    <property type="entry name" value="HTH_5"/>
    <property type="match status" value="1"/>
</dbReference>
<evidence type="ECO:0000313" key="4">
    <source>
        <dbReference type="Proteomes" id="UP000600247"/>
    </source>
</evidence>
<dbReference type="EMBL" id="BMHY01000004">
    <property type="protein sequence ID" value="GGG69298.1"/>
    <property type="molecule type" value="Genomic_DNA"/>
</dbReference>
<comment type="caution">
    <text evidence="3">The sequence shown here is derived from an EMBL/GenBank/DDBJ whole genome shotgun (WGS) entry which is preliminary data.</text>
</comment>
<name>A0A917H6R6_9BACL</name>
<dbReference type="SMART" id="SM00418">
    <property type="entry name" value="HTH_ARSR"/>
    <property type="match status" value="1"/>
</dbReference>
<dbReference type="InterPro" id="IPR036388">
    <property type="entry name" value="WH-like_DNA-bd_sf"/>
</dbReference>
<dbReference type="GO" id="GO:0003700">
    <property type="term" value="F:DNA-binding transcription factor activity"/>
    <property type="evidence" value="ECO:0007669"/>
    <property type="project" value="InterPro"/>
</dbReference>
<dbReference type="GO" id="GO:0003677">
    <property type="term" value="F:DNA binding"/>
    <property type="evidence" value="ECO:0007669"/>
    <property type="project" value="UniProtKB-KW"/>
</dbReference>
<protein>
    <submittedName>
        <fullName evidence="3">Transcriptional regulator</fullName>
    </submittedName>
</protein>
<dbReference type="InterPro" id="IPR001845">
    <property type="entry name" value="HTH_ArsR_DNA-bd_dom"/>
</dbReference>
<sequence length="112" mass="13031">MVKYDDELLDDVFHVLSDPTRREILKQLGVGEMTVMNLAKPFDMSLPAISKHLKVLEKAGLVSVRKEGTFRYYGLNPKTVDSAFEWLMELRNFWTTQLTSLEHFLDNQPKEK</sequence>
<gene>
    <name evidence="3" type="primary">arsR</name>
    <name evidence="3" type="ORF">GCM10010918_25560</name>
</gene>
<evidence type="ECO:0000259" key="2">
    <source>
        <dbReference type="PROSITE" id="PS50987"/>
    </source>
</evidence>
<organism evidence="3 4">
    <name type="scientific">Paenibacillus radicis</name>
    <name type="common">ex Gao et al. 2016</name>
    <dbReference type="NCBI Taxonomy" id="1737354"/>
    <lineage>
        <taxon>Bacteria</taxon>
        <taxon>Bacillati</taxon>
        <taxon>Bacillota</taxon>
        <taxon>Bacilli</taxon>
        <taxon>Bacillales</taxon>
        <taxon>Paenibacillaceae</taxon>
        <taxon>Paenibacillus</taxon>
    </lineage>
</organism>
<dbReference type="Proteomes" id="UP000600247">
    <property type="component" value="Unassembled WGS sequence"/>
</dbReference>
<dbReference type="InterPro" id="IPR036390">
    <property type="entry name" value="WH_DNA-bd_sf"/>
</dbReference>
<proteinExistence type="predicted"/>
<dbReference type="PRINTS" id="PR00778">
    <property type="entry name" value="HTHARSR"/>
</dbReference>
<dbReference type="SUPFAM" id="SSF46785">
    <property type="entry name" value="Winged helix' DNA-binding domain"/>
    <property type="match status" value="1"/>
</dbReference>